<accession>A0A174LD15</accession>
<dbReference type="EMBL" id="CZAW01000007">
    <property type="protein sequence ID" value="CUP19430.1"/>
    <property type="molecule type" value="Genomic_DNA"/>
</dbReference>
<dbReference type="GO" id="GO:0003700">
    <property type="term" value="F:DNA-binding transcription factor activity"/>
    <property type="evidence" value="ECO:0007669"/>
    <property type="project" value="InterPro"/>
</dbReference>
<evidence type="ECO:0000313" key="2">
    <source>
        <dbReference type="EMBL" id="CUP19430.1"/>
    </source>
</evidence>
<proteinExistence type="predicted"/>
<dbReference type="RefSeq" id="WP_005338497.1">
    <property type="nucleotide sequence ID" value="NZ_CZAW01000007.1"/>
</dbReference>
<dbReference type="GO" id="GO:0006352">
    <property type="term" value="P:DNA-templated transcription initiation"/>
    <property type="evidence" value="ECO:0007669"/>
    <property type="project" value="InterPro"/>
</dbReference>
<feature type="domain" description="RNA polymerase sigma-70 region 4" evidence="1">
    <location>
        <begin position="86"/>
        <end position="134"/>
    </location>
</feature>
<reference evidence="2 3" key="1">
    <citation type="submission" date="2015-09" db="EMBL/GenBank/DDBJ databases">
        <authorList>
            <consortium name="Pathogen Informatics"/>
        </authorList>
    </citation>
    <scope>NUCLEOTIDE SEQUENCE [LARGE SCALE GENOMIC DNA]</scope>
    <source>
        <strain evidence="2 3">2789STDY5834911</strain>
    </source>
</reference>
<dbReference type="Pfam" id="PF04545">
    <property type="entry name" value="Sigma70_r4"/>
    <property type="match status" value="1"/>
</dbReference>
<dbReference type="InterPro" id="IPR013324">
    <property type="entry name" value="RNA_pol_sigma_r3/r4-like"/>
</dbReference>
<name>A0A174LD15_9FIRM</name>
<dbReference type="Gene3D" id="1.10.10.10">
    <property type="entry name" value="Winged helix-like DNA-binding domain superfamily/Winged helix DNA-binding domain"/>
    <property type="match status" value="1"/>
</dbReference>
<protein>
    <submittedName>
        <fullName evidence="2">RNA polymerase sigma factor SigX</fullName>
    </submittedName>
</protein>
<organism evidence="2 3">
    <name type="scientific">Blautia wexlerae</name>
    <dbReference type="NCBI Taxonomy" id="418240"/>
    <lineage>
        <taxon>Bacteria</taxon>
        <taxon>Bacillati</taxon>
        <taxon>Bacillota</taxon>
        <taxon>Clostridia</taxon>
        <taxon>Lachnospirales</taxon>
        <taxon>Lachnospiraceae</taxon>
        <taxon>Blautia</taxon>
    </lineage>
</organism>
<dbReference type="OrthoDB" id="9814320at2"/>
<evidence type="ECO:0000259" key="1">
    <source>
        <dbReference type="Pfam" id="PF04545"/>
    </source>
</evidence>
<dbReference type="Proteomes" id="UP000095712">
    <property type="component" value="Unassembled WGS sequence"/>
</dbReference>
<dbReference type="SUPFAM" id="SSF88659">
    <property type="entry name" value="Sigma3 and sigma4 domains of RNA polymerase sigma factors"/>
    <property type="match status" value="1"/>
</dbReference>
<dbReference type="InterPro" id="IPR036388">
    <property type="entry name" value="WH-like_DNA-bd_sf"/>
</dbReference>
<sequence>MRGKKPKERQRYVLRVNETLVEVTRDVYLAWYQSRRKERYQLEKMQKNGVCGIEKVGETSYNSYLHILSPEEIVIRVSEIQELQEALKYLSEEEMELIRLLFFEEYTVKKTAQYFGCCTKTIRNRKNKVLQKLKDRLETL</sequence>
<dbReference type="AlphaFoldDB" id="A0A174LD15"/>
<gene>
    <name evidence="2" type="ORF">ERS852523_00841</name>
</gene>
<dbReference type="InterPro" id="IPR007630">
    <property type="entry name" value="RNA_pol_sigma70_r4"/>
</dbReference>
<evidence type="ECO:0000313" key="3">
    <source>
        <dbReference type="Proteomes" id="UP000095712"/>
    </source>
</evidence>